<reference evidence="1 2" key="1">
    <citation type="submission" date="2019-03" db="EMBL/GenBank/DDBJ databases">
        <title>Draft Genome Sequence of Desulfosporosinus fructosivorans Strain 63.6F, Isolated from Marine Sediment in the Baltic Sea.</title>
        <authorList>
            <person name="Hausmann B."/>
            <person name="Vandieken V."/>
            <person name="Pjevac P."/>
            <person name="Schreck K."/>
            <person name="Herbold C.W."/>
            <person name="Loy A."/>
        </authorList>
    </citation>
    <scope>NUCLEOTIDE SEQUENCE [LARGE SCALE GENOMIC DNA]</scope>
    <source>
        <strain evidence="1 2">63.6F</strain>
    </source>
</reference>
<dbReference type="RefSeq" id="WP_135553146.1">
    <property type="nucleotide sequence ID" value="NZ_SPQQ01000031.1"/>
</dbReference>
<dbReference type="InterPro" id="IPR025906">
    <property type="entry name" value="YjfB_motility"/>
</dbReference>
<comment type="caution">
    <text evidence="1">The sequence shown here is derived from an EMBL/GenBank/DDBJ whole genome shotgun (WGS) entry which is preliminary data.</text>
</comment>
<name>A0A4Z0QYC3_9FIRM</name>
<organism evidence="1 2">
    <name type="scientific">Desulfosporosinus fructosivorans</name>
    <dbReference type="NCBI Taxonomy" id="2018669"/>
    <lineage>
        <taxon>Bacteria</taxon>
        <taxon>Bacillati</taxon>
        <taxon>Bacillota</taxon>
        <taxon>Clostridia</taxon>
        <taxon>Eubacteriales</taxon>
        <taxon>Desulfitobacteriaceae</taxon>
        <taxon>Desulfosporosinus</taxon>
    </lineage>
</organism>
<evidence type="ECO:0000313" key="2">
    <source>
        <dbReference type="Proteomes" id="UP000298460"/>
    </source>
</evidence>
<dbReference type="Proteomes" id="UP000298460">
    <property type="component" value="Unassembled WGS sequence"/>
</dbReference>
<sequence length="65" mass="6784">MDIAALSMVLSQGKVQQQAGISVMKMAMGVEECNGNSIATMSNDMSKAMVLSVQPHLGANLDTQA</sequence>
<proteinExistence type="predicted"/>
<gene>
    <name evidence="1" type="ORF">E4K67_29070</name>
</gene>
<keyword evidence="2" id="KW-1185">Reference proteome</keyword>
<evidence type="ECO:0000313" key="1">
    <source>
        <dbReference type="EMBL" id="TGE34747.1"/>
    </source>
</evidence>
<dbReference type="AlphaFoldDB" id="A0A4Z0QYC3"/>
<dbReference type="Pfam" id="PF14070">
    <property type="entry name" value="YjfB_motility"/>
    <property type="match status" value="1"/>
</dbReference>
<dbReference type="OrthoDB" id="1924973at2"/>
<protein>
    <submittedName>
        <fullName evidence="1">Putative motility protein</fullName>
    </submittedName>
</protein>
<dbReference type="EMBL" id="SPQQ01000031">
    <property type="protein sequence ID" value="TGE34747.1"/>
    <property type="molecule type" value="Genomic_DNA"/>
</dbReference>
<accession>A0A4Z0QYC3</accession>